<reference evidence="2" key="1">
    <citation type="submission" date="2022-11" db="UniProtKB">
        <authorList>
            <consortium name="WormBaseParasite"/>
        </authorList>
    </citation>
    <scope>IDENTIFICATION</scope>
</reference>
<dbReference type="AlphaFoldDB" id="A0A914YH83"/>
<sequence>MAKTSAALTTKFDALLMRAFYRNESRVLLYPKICDTIIPYQVEIVNAFAKYFGIYFIERVKSMTYTLENPAFIREKDIDEFLLKKKHIGFRRIANGKVKEDFKNLPFFGEIEKHLILEFS</sequence>
<accession>A0A914YH83</accession>
<name>A0A914YH83_9BILA</name>
<evidence type="ECO:0000313" key="2">
    <source>
        <dbReference type="WBParaSite" id="PSU_v2.g18826.t1"/>
    </source>
</evidence>
<protein>
    <submittedName>
        <fullName evidence="2">Uncharacterized protein</fullName>
    </submittedName>
</protein>
<dbReference type="WBParaSite" id="PSU_v2.g18826.t1">
    <property type="protein sequence ID" value="PSU_v2.g18826.t1"/>
    <property type="gene ID" value="PSU_v2.g18826"/>
</dbReference>
<organism evidence="1 2">
    <name type="scientific">Panagrolaimus superbus</name>
    <dbReference type="NCBI Taxonomy" id="310955"/>
    <lineage>
        <taxon>Eukaryota</taxon>
        <taxon>Metazoa</taxon>
        <taxon>Ecdysozoa</taxon>
        <taxon>Nematoda</taxon>
        <taxon>Chromadorea</taxon>
        <taxon>Rhabditida</taxon>
        <taxon>Tylenchina</taxon>
        <taxon>Panagrolaimomorpha</taxon>
        <taxon>Panagrolaimoidea</taxon>
        <taxon>Panagrolaimidae</taxon>
        <taxon>Panagrolaimus</taxon>
    </lineage>
</organism>
<keyword evidence="1" id="KW-1185">Reference proteome</keyword>
<dbReference type="Proteomes" id="UP000887577">
    <property type="component" value="Unplaced"/>
</dbReference>
<evidence type="ECO:0000313" key="1">
    <source>
        <dbReference type="Proteomes" id="UP000887577"/>
    </source>
</evidence>
<proteinExistence type="predicted"/>